<reference evidence="12" key="2">
    <citation type="submission" date="2016-04" db="EMBL/GenBank/DDBJ databases">
        <title>First Complete Genome Sequence of a Subdivision 6 Acidobacterium.</title>
        <authorList>
            <person name="Huang S."/>
            <person name="Vieira S."/>
            <person name="Bunk B."/>
            <person name="Riedel T."/>
            <person name="Sproeer C."/>
            <person name="Overmann J."/>
        </authorList>
    </citation>
    <scope>NUCLEOTIDE SEQUENCE [LARGE SCALE GENOMIC DNA]</scope>
    <source>
        <strain evidence="12">DSM 100886 HEG_-6_39</strain>
    </source>
</reference>
<evidence type="ECO:0000256" key="4">
    <source>
        <dbReference type="ARBA" id="ARBA00022475"/>
    </source>
</evidence>
<evidence type="ECO:0000259" key="10">
    <source>
        <dbReference type="PROSITE" id="PS51012"/>
    </source>
</evidence>
<keyword evidence="4 9" id="KW-1003">Cell membrane</keyword>
<dbReference type="GO" id="GO:0015920">
    <property type="term" value="P:lipopolysaccharide transport"/>
    <property type="evidence" value="ECO:0007669"/>
    <property type="project" value="TreeGrafter"/>
</dbReference>
<keyword evidence="3 9" id="KW-0813">Transport</keyword>
<feature type="transmembrane region" description="Helical" evidence="9">
    <location>
        <begin position="68"/>
        <end position="89"/>
    </location>
</feature>
<feature type="transmembrane region" description="Helical" evidence="9">
    <location>
        <begin position="109"/>
        <end position="136"/>
    </location>
</feature>
<evidence type="ECO:0000256" key="9">
    <source>
        <dbReference type="RuleBase" id="RU361157"/>
    </source>
</evidence>
<organism evidence="11 12">
    <name type="scientific">Luteitalea pratensis</name>
    <dbReference type="NCBI Taxonomy" id="1855912"/>
    <lineage>
        <taxon>Bacteria</taxon>
        <taxon>Pseudomonadati</taxon>
        <taxon>Acidobacteriota</taxon>
        <taxon>Vicinamibacteria</taxon>
        <taxon>Vicinamibacterales</taxon>
        <taxon>Vicinamibacteraceae</taxon>
        <taxon>Luteitalea</taxon>
    </lineage>
</organism>
<keyword evidence="7 9" id="KW-1133">Transmembrane helix</keyword>
<dbReference type="Proteomes" id="UP000076079">
    <property type="component" value="Chromosome"/>
</dbReference>
<accession>A0A143PQI8</accession>
<feature type="transmembrane region" description="Helical" evidence="9">
    <location>
        <begin position="230"/>
        <end position="249"/>
    </location>
</feature>
<evidence type="ECO:0000256" key="2">
    <source>
        <dbReference type="ARBA" id="ARBA00007783"/>
    </source>
</evidence>
<evidence type="ECO:0000256" key="3">
    <source>
        <dbReference type="ARBA" id="ARBA00022448"/>
    </source>
</evidence>
<sequence length="262" mass="29741">MMNDLREMVAEQVQYRELLYQMTKRDLLLRYKQTVMGFGWAVFMPLVNTAVFSVIFTRVAPIDVGMPYPLFAFAGLVTWNFFASSLKFAVTSLTSNTGLVTKVYFPREIFPVSAVLVSVVDFAVASLVLVGLMTYYRVGVHWTLLMLPVVLLVHLVFTTAVALLISMGNLFYRDVKYLFEIVLTVWMFTTAVLYPTQLVGGQLGWLMQWNPMTPIIEGYRDILIRGVMPGAPFAVVALGSVVFLLWAWLSFHRAEFQFAENI</sequence>
<evidence type="ECO:0000256" key="7">
    <source>
        <dbReference type="ARBA" id="ARBA00022989"/>
    </source>
</evidence>
<proteinExistence type="inferred from homology"/>
<dbReference type="PROSITE" id="PS51012">
    <property type="entry name" value="ABC_TM2"/>
    <property type="match status" value="1"/>
</dbReference>
<feature type="domain" description="ABC transmembrane type-2" evidence="10">
    <location>
        <begin position="36"/>
        <end position="254"/>
    </location>
</feature>
<comment type="similarity">
    <text evidence="2 9">Belongs to the ABC-2 integral membrane protein family.</text>
</comment>
<evidence type="ECO:0000256" key="6">
    <source>
        <dbReference type="ARBA" id="ARBA00022692"/>
    </source>
</evidence>
<dbReference type="EMBL" id="CP015136">
    <property type="protein sequence ID" value="AMY10069.1"/>
    <property type="molecule type" value="Genomic_DNA"/>
</dbReference>
<name>A0A143PQI8_LUTPR</name>
<evidence type="ECO:0000313" key="12">
    <source>
        <dbReference type="Proteomes" id="UP000076079"/>
    </source>
</evidence>
<gene>
    <name evidence="11" type="primary">tagG_1</name>
    <name evidence="11" type="ORF">LuPra_03297</name>
</gene>
<keyword evidence="8 9" id="KW-0472">Membrane</keyword>
<dbReference type="STRING" id="1855912.LuPra_03297"/>
<protein>
    <recommendedName>
        <fullName evidence="9">Transport permease protein</fullName>
    </recommendedName>
</protein>
<comment type="subcellular location">
    <subcellularLocation>
        <location evidence="1">Cell inner membrane</location>
        <topology evidence="1">Multi-pass membrane protein</topology>
    </subcellularLocation>
    <subcellularLocation>
        <location evidence="9">Cell membrane</location>
        <topology evidence="9">Multi-pass membrane protein</topology>
    </subcellularLocation>
</comment>
<feature type="transmembrane region" description="Helical" evidence="9">
    <location>
        <begin position="177"/>
        <end position="196"/>
    </location>
</feature>
<dbReference type="InterPro" id="IPR013525">
    <property type="entry name" value="ABC2_TM"/>
</dbReference>
<evidence type="ECO:0000256" key="5">
    <source>
        <dbReference type="ARBA" id="ARBA00022519"/>
    </source>
</evidence>
<keyword evidence="5" id="KW-0997">Cell inner membrane</keyword>
<reference evidence="11 12" key="1">
    <citation type="journal article" date="2016" name="Genome Announc.">
        <title>First Complete Genome Sequence of a Subdivision 6 Acidobacterium Strain.</title>
        <authorList>
            <person name="Huang S."/>
            <person name="Vieira S."/>
            <person name="Bunk B."/>
            <person name="Riedel T."/>
            <person name="Sproer C."/>
            <person name="Overmann J."/>
        </authorList>
    </citation>
    <scope>NUCLEOTIDE SEQUENCE [LARGE SCALE GENOMIC DNA]</scope>
    <source>
        <strain evidence="12">DSM 100886 HEG_-6_39</strain>
    </source>
</reference>
<dbReference type="AlphaFoldDB" id="A0A143PQI8"/>
<feature type="transmembrane region" description="Helical" evidence="9">
    <location>
        <begin position="34"/>
        <end position="56"/>
    </location>
</feature>
<keyword evidence="12" id="KW-1185">Reference proteome</keyword>
<dbReference type="InterPro" id="IPR047817">
    <property type="entry name" value="ABC2_TM_bact-type"/>
</dbReference>
<evidence type="ECO:0000313" key="11">
    <source>
        <dbReference type="EMBL" id="AMY10069.1"/>
    </source>
</evidence>
<dbReference type="PANTHER" id="PTHR30413:SF8">
    <property type="entry name" value="TRANSPORT PERMEASE PROTEIN"/>
    <property type="match status" value="1"/>
</dbReference>
<dbReference type="PIRSF" id="PIRSF006648">
    <property type="entry name" value="DrrB"/>
    <property type="match status" value="1"/>
</dbReference>
<dbReference type="GO" id="GO:0043190">
    <property type="term" value="C:ATP-binding cassette (ABC) transporter complex"/>
    <property type="evidence" value="ECO:0007669"/>
    <property type="project" value="InterPro"/>
</dbReference>
<evidence type="ECO:0000256" key="8">
    <source>
        <dbReference type="ARBA" id="ARBA00023136"/>
    </source>
</evidence>
<keyword evidence="6 9" id="KW-0812">Transmembrane</keyword>
<dbReference type="Pfam" id="PF01061">
    <property type="entry name" value="ABC2_membrane"/>
    <property type="match status" value="1"/>
</dbReference>
<evidence type="ECO:0000256" key="1">
    <source>
        <dbReference type="ARBA" id="ARBA00004429"/>
    </source>
</evidence>
<feature type="transmembrane region" description="Helical" evidence="9">
    <location>
        <begin position="142"/>
        <end position="165"/>
    </location>
</feature>
<dbReference type="GO" id="GO:0140359">
    <property type="term" value="F:ABC-type transporter activity"/>
    <property type="evidence" value="ECO:0007669"/>
    <property type="project" value="InterPro"/>
</dbReference>
<dbReference type="PANTHER" id="PTHR30413">
    <property type="entry name" value="INNER MEMBRANE TRANSPORT PERMEASE"/>
    <property type="match status" value="1"/>
</dbReference>
<dbReference type="InterPro" id="IPR000412">
    <property type="entry name" value="ABC_2_transport"/>
</dbReference>
<dbReference type="KEGG" id="abac:LuPra_03297"/>